<organism evidence="3 4">
    <name type="scientific">Cordylochernes scorpioides</name>
    <dbReference type="NCBI Taxonomy" id="51811"/>
    <lineage>
        <taxon>Eukaryota</taxon>
        <taxon>Metazoa</taxon>
        <taxon>Ecdysozoa</taxon>
        <taxon>Arthropoda</taxon>
        <taxon>Chelicerata</taxon>
        <taxon>Arachnida</taxon>
        <taxon>Pseudoscorpiones</taxon>
        <taxon>Cheliferoidea</taxon>
        <taxon>Chernetidae</taxon>
        <taxon>Cordylochernes</taxon>
    </lineage>
</organism>
<keyword evidence="4" id="KW-1185">Reference proteome</keyword>
<feature type="domain" description="DUF5641" evidence="2">
    <location>
        <begin position="10"/>
        <end position="93"/>
    </location>
</feature>
<feature type="compositionally biased region" description="Polar residues" evidence="1">
    <location>
        <begin position="202"/>
        <end position="213"/>
    </location>
</feature>
<gene>
    <name evidence="3" type="ORF">LAZ67_13001548</name>
</gene>
<reference evidence="3 4" key="1">
    <citation type="submission" date="2022-01" db="EMBL/GenBank/DDBJ databases">
        <title>A chromosomal length assembly of Cordylochernes scorpioides.</title>
        <authorList>
            <person name="Zeh D."/>
            <person name="Zeh J."/>
        </authorList>
    </citation>
    <scope>NUCLEOTIDE SEQUENCE [LARGE SCALE GENOMIC DNA]</scope>
    <source>
        <strain evidence="3">IN4F17</strain>
        <tissue evidence="3">Whole Body</tissue>
    </source>
</reference>
<dbReference type="Pfam" id="PF18701">
    <property type="entry name" value="DUF5641"/>
    <property type="match status" value="1"/>
</dbReference>
<accession>A0ABY6L7W3</accession>
<proteinExistence type="predicted"/>
<evidence type="ECO:0000313" key="4">
    <source>
        <dbReference type="Proteomes" id="UP001235939"/>
    </source>
</evidence>
<feature type="compositionally biased region" description="Low complexity" evidence="1">
    <location>
        <begin position="217"/>
        <end position="227"/>
    </location>
</feature>
<dbReference type="EMBL" id="CP092875">
    <property type="protein sequence ID" value="UYV75845.1"/>
    <property type="molecule type" value="Genomic_DNA"/>
</dbReference>
<dbReference type="InterPro" id="IPR040676">
    <property type="entry name" value="DUF5641"/>
</dbReference>
<feature type="compositionally biased region" description="Polar residues" evidence="1">
    <location>
        <begin position="166"/>
        <end position="175"/>
    </location>
</feature>
<evidence type="ECO:0000256" key="1">
    <source>
        <dbReference type="SAM" id="MobiDB-lite"/>
    </source>
</evidence>
<name>A0ABY6L7W3_9ARAC</name>
<evidence type="ECO:0000313" key="3">
    <source>
        <dbReference type="EMBL" id="UYV75845.1"/>
    </source>
</evidence>
<protein>
    <recommendedName>
        <fullName evidence="2">DUF5641 domain-containing protein</fullName>
    </recommendedName>
</protein>
<sequence>MEPNPTTQKLRYLNRLREELKSRFRKKYWSLLVQRNRRIYNPKLQAADVVLVGMDNKKRIFWPLAVIEEVLFGRDGVNRLVKVRTSRKTGGRKCGIIEIHFGRRPDGLGNKGLRARPGLLTTLALKYVDLKEFIASGWRRRRRARTADPGAFSKGGDHLPGEGSHGSATLISVGSTTRRRTPTGGTPRAAVVPKNQFRRKSSQGWERGTSTVGVNRAASSAADAPGAVMNQVPGGPSG</sequence>
<feature type="region of interest" description="Disordered" evidence="1">
    <location>
        <begin position="144"/>
        <end position="238"/>
    </location>
</feature>
<dbReference type="Proteomes" id="UP001235939">
    <property type="component" value="Chromosome 13"/>
</dbReference>
<evidence type="ECO:0000259" key="2">
    <source>
        <dbReference type="Pfam" id="PF18701"/>
    </source>
</evidence>